<proteinExistence type="predicted"/>
<feature type="transmembrane region" description="Helical" evidence="1">
    <location>
        <begin position="6"/>
        <end position="24"/>
    </location>
</feature>
<evidence type="ECO:0000313" key="3">
    <source>
        <dbReference type="Proteomes" id="UP001501508"/>
    </source>
</evidence>
<dbReference type="Proteomes" id="UP001501508">
    <property type="component" value="Unassembled WGS sequence"/>
</dbReference>
<dbReference type="PANTHER" id="PTHR41913:SF1">
    <property type="entry name" value="DUF1684 DOMAIN-CONTAINING PROTEIN"/>
    <property type="match status" value="1"/>
</dbReference>
<keyword evidence="3" id="KW-1185">Reference proteome</keyword>
<dbReference type="Pfam" id="PF07920">
    <property type="entry name" value="DUF1684"/>
    <property type="match status" value="1"/>
</dbReference>
<dbReference type="InterPro" id="IPR012467">
    <property type="entry name" value="DUF1684"/>
</dbReference>
<organism evidence="2 3">
    <name type="scientific">Ravibacter arvi</name>
    <dbReference type="NCBI Taxonomy" id="2051041"/>
    <lineage>
        <taxon>Bacteria</taxon>
        <taxon>Pseudomonadati</taxon>
        <taxon>Bacteroidota</taxon>
        <taxon>Cytophagia</taxon>
        <taxon>Cytophagales</taxon>
        <taxon>Spirosomataceae</taxon>
        <taxon>Ravibacter</taxon>
    </lineage>
</organism>
<protein>
    <submittedName>
        <fullName evidence="2">DUF1684 domain-containing protein</fullName>
    </submittedName>
</protein>
<dbReference type="EMBL" id="BAABEY010000024">
    <property type="protein sequence ID" value="GAA4440427.1"/>
    <property type="molecule type" value="Genomic_DNA"/>
</dbReference>
<keyword evidence="1" id="KW-0472">Membrane</keyword>
<evidence type="ECO:0000256" key="1">
    <source>
        <dbReference type="SAM" id="Phobius"/>
    </source>
</evidence>
<dbReference type="PANTHER" id="PTHR41913">
    <property type="entry name" value="DUF1684 DOMAIN-CONTAINING PROTEIN"/>
    <property type="match status" value="1"/>
</dbReference>
<keyword evidence="1" id="KW-0812">Transmembrane</keyword>
<name>A0ABP8M0B2_9BACT</name>
<sequence>MFKNKVFRYSTLAMLLAIVAYFLIETFSPPKKAPGIVSNEELNPATYAELIQDDRKDLEKWFRTSDESPIEDQAAFKGLDYYAPDIDFRVVAKLVPYQGEDKILEIHNTDGSVDPYERYAFLHFELGGSPQKLLLLKHEGVFSLMWKDGTSGKTTYGGGRYLDFTAADIKSNQLVVDFNKAYSPYCAYNHQYACPLPPAENTLTVSVAAGEKFTAEK</sequence>
<accession>A0ABP8M0B2</accession>
<gene>
    <name evidence="2" type="ORF">GCM10023091_24070</name>
</gene>
<keyword evidence="1" id="KW-1133">Transmembrane helix</keyword>
<comment type="caution">
    <text evidence="2">The sequence shown here is derived from an EMBL/GenBank/DDBJ whole genome shotgun (WGS) entry which is preliminary data.</text>
</comment>
<evidence type="ECO:0000313" key="2">
    <source>
        <dbReference type="EMBL" id="GAA4440427.1"/>
    </source>
</evidence>
<reference evidence="3" key="1">
    <citation type="journal article" date="2019" name="Int. J. Syst. Evol. Microbiol.">
        <title>The Global Catalogue of Microorganisms (GCM) 10K type strain sequencing project: providing services to taxonomists for standard genome sequencing and annotation.</title>
        <authorList>
            <consortium name="The Broad Institute Genomics Platform"/>
            <consortium name="The Broad Institute Genome Sequencing Center for Infectious Disease"/>
            <person name="Wu L."/>
            <person name="Ma J."/>
        </authorList>
    </citation>
    <scope>NUCLEOTIDE SEQUENCE [LARGE SCALE GENOMIC DNA]</scope>
    <source>
        <strain evidence="3">JCM 31920</strain>
    </source>
</reference>
<dbReference type="RefSeq" id="WP_345029438.1">
    <property type="nucleotide sequence ID" value="NZ_BAABEY010000024.1"/>
</dbReference>